<dbReference type="GO" id="GO:0016706">
    <property type="term" value="F:2-oxoglutarate-dependent dioxygenase activity"/>
    <property type="evidence" value="ECO:0007669"/>
    <property type="project" value="TreeGrafter"/>
</dbReference>
<dbReference type="Proteomes" id="UP000516437">
    <property type="component" value="Unassembled WGS sequence"/>
</dbReference>
<dbReference type="GO" id="GO:0005634">
    <property type="term" value="C:nucleus"/>
    <property type="evidence" value="ECO:0007669"/>
    <property type="project" value="TreeGrafter"/>
</dbReference>
<sequence>MGIRVGGHIGKVNGKELSYSEFVKTYMEKNQPVVVTGLMDDWKACKDWVCDDGKPNLQYFSTHFGKSRVQVAECGTREFTDQKRVEMSVMEFVDHWLENSLQEQSHASKSQFNGHPVLYLKDWHFVKVAECGTREFTDQKRVEMSVMEFVDHWLENSLQEQSHASKSQFNGHPVLYLKDWHFVKEYPEYLAYTTPLFFCDDWLNLYLDNYRMHKDPDTHQANNEITCSDYRFVYMGAKGSWTPLHADVFRSYSWSANVCGRKQWLFLSPSHCNLVFDRNMKSTVYNIFDDVSEKEFPGFKEAIWLECTQEQNEIIFVPSGWYHQVHNLEDTISINHNWFNAYNLPWVWNLLLSDYNEAKNYIEDIRDICDDFEGLCQRNLAANTGVVSTLEDFVIWYSYIYQQRGSCSMNFYDFFIFLTRFFLANLVQLCNLCRESKNSAQSSSPVARHLALNLGSVRNVAFKIKSVGGLAGNNGFFLDISEILDDPSFHNLCMGLEKVYGMIRTLQSCSFDIKKDLGDDFMELNSIRTYGSQVFTAQDLVRFIDDAVAELGVPNVKEIVLPSERDAA</sequence>
<dbReference type="GO" id="GO:0005737">
    <property type="term" value="C:cytoplasm"/>
    <property type="evidence" value="ECO:0007669"/>
    <property type="project" value="TreeGrafter"/>
</dbReference>
<organism evidence="3 4">
    <name type="scientific">Morella rubra</name>
    <name type="common">Chinese bayberry</name>
    <dbReference type="NCBI Taxonomy" id="262757"/>
    <lineage>
        <taxon>Eukaryota</taxon>
        <taxon>Viridiplantae</taxon>
        <taxon>Streptophyta</taxon>
        <taxon>Embryophyta</taxon>
        <taxon>Tracheophyta</taxon>
        <taxon>Spermatophyta</taxon>
        <taxon>Magnoliopsida</taxon>
        <taxon>eudicotyledons</taxon>
        <taxon>Gunneridae</taxon>
        <taxon>Pentapetalae</taxon>
        <taxon>rosids</taxon>
        <taxon>fabids</taxon>
        <taxon>Fagales</taxon>
        <taxon>Myricaceae</taxon>
        <taxon>Morella</taxon>
    </lineage>
</organism>
<dbReference type="PROSITE" id="PS51184">
    <property type="entry name" value="JMJC"/>
    <property type="match status" value="1"/>
</dbReference>
<dbReference type="InterPro" id="IPR003347">
    <property type="entry name" value="JmjC_dom"/>
</dbReference>
<proteinExistence type="inferred from homology"/>
<comment type="caution">
    <text evidence="3">The sequence shown here is derived from an EMBL/GenBank/DDBJ whole genome shotgun (WGS) entry which is preliminary data.</text>
</comment>
<dbReference type="OrthoDB" id="424465at2759"/>
<protein>
    <submittedName>
        <fullName evidence="3">JmjC domain-containing protein 4</fullName>
    </submittedName>
</protein>
<name>A0A6A1UP94_9ROSI</name>
<dbReference type="AlphaFoldDB" id="A0A6A1UP94"/>
<dbReference type="GO" id="GO:0043565">
    <property type="term" value="F:sequence-specific DNA binding"/>
    <property type="evidence" value="ECO:0007669"/>
    <property type="project" value="TreeGrafter"/>
</dbReference>
<evidence type="ECO:0000313" key="4">
    <source>
        <dbReference type="Proteomes" id="UP000516437"/>
    </source>
</evidence>
<dbReference type="Pfam" id="PF13621">
    <property type="entry name" value="Cupin_8"/>
    <property type="match status" value="1"/>
</dbReference>
<keyword evidence="4" id="KW-1185">Reference proteome</keyword>
<dbReference type="SMART" id="SM00558">
    <property type="entry name" value="JmjC"/>
    <property type="match status" value="1"/>
</dbReference>
<accession>A0A6A1UP94</accession>
<feature type="domain" description="JmjC" evidence="2">
    <location>
        <begin position="183"/>
        <end position="355"/>
    </location>
</feature>
<evidence type="ECO:0000256" key="1">
    <source>
        <dbReference type="ARBA" id="ARBA00006801"/>
    </source>
</evidence>
<dbReference type="InterPro" id="IPR050910">
    <property type="entry name" value="JMJD6_ArgDemeth/LysHydrox"/>
</dbReference>
<dbReference type="PANTHER" id="PTHR12480:SF6">
    <property type="entry name" value="2-OXOGLUTARATE AND IRON-DEPENDENT OXYGENASE JMJD4"/>
    <property type="match status" value="1"/>
</dbReference>
<dbReference type="Gene3D" id="2.60.120.650">
    <property type="entry name" value="Cupin"/>
    <property type="match status" value="2"/>
</dbReference>
<dbReference type="SUPFAM" id="SSF51197">
    <property type="entry name" value="Clavaminate synthase-like"/>
    <property type="match status" value="2"/>
</dbReference>
<dbReference type="EMBL" id="RXIC02000112">
    <property type="protein sequence ID" value="KAB1200920.1"/>
    <property type="molecule type" value="Genomic_DNA"/>
</dbReference>
<dbReference type="GO" id="GO:0045905">
    <property type="term" value="P:positive regulation of translational termination"/>
    <property type="evidence" value="ECO:0007669"/>
    <property type="project" value="TreeGrafter"/>
</dbReference>
<evidence type="ECO:0000259" key="2">
    <source>
        <dbReference type="PROSITE" id="PS51184"/>
    </source>
</evidence>
<dbReference type="InterPro" id="IPR041667">
    <property type="entry name" value="Cupin_8"/>
</dbReference>
<evidence type="ECO:0000313" key="3">
    <source>
        <dbReference type="EMBL" id="KAB1200920.1"/>
    </source>
</evidence>
<reference evidence="3 4" key="1">
    <citation type="journal article" date="2019" name="Plant Biotechnol. J.">
        <title>The red bayberry genome and genetic basis of sex determination.</title>
        <authorList>
            <person name="Jia H.M."/>
            <person name="Jia H.J."/>
            <person name="Cai Q.L."/>
            <person name="Wang Y."/>
            <person name="Zhao H.B."/>
            <person name="Yang W.F."/>
            <person name="Wang G.Y."/>
            <person name="Li Y.H."/>
            <person name="Zhan D.L."/>
            <person name="Shen Y.T."/>
            <person name="Niu Q.F."/>
            <person name="Chang L."/>
            <person name="Qiu J."/>
            <person name="Zhao L."/>
            <person name="Xie H.B."/>
            <person name="Fu W.Y."/>
            <person name="Jin J."/>
            <person name="Li X.W."/>
            <person name="Jiao Y."/>
            <person name="Zhou C.C."/>
            <person name="Tu T."/>
            <person name="Chai C.Y."/>
            <person name="Gao J.L."/>
            <person name="Fan L.J."/>
            <person name="van de Weg E."/>
            <person name="Wang J.Y."/>
            <person name="Gao Z.S."/>
        </authorList>
    </citation>
    <scope>NUCLEOTIDE SEQUENCE [LARGE SCALE GENOMIC DNA]</scope>
    <source>
        <tissue evidence="3">Leaves</tissue>
    </source>
</reference>
<dbReference type="PANTHER" id="PTHR12480">
    <property type="entry name" value="ARGININE DEMETHYLASE AND LYSYL-HYDROXYLASE JMJD"/>
    <property type="match status" value="1"/>
</dbReference>
<gene>
    <name evidence="3" type="ORF">CJ030_MR0G005887</name>
</gene>
<comment type="similarity">
    <text evidence="1">Belongs to the JARID1 histone demethylase family.</text>
</comment>